<evidence type="ECO:0000313" key="3">
    <source>
        <dbReference type="Proteomes" id="UP000541352"/>
    </source>
</evidence>
<evidence type="ECO:0000313" key="2">
    <source>
        <dbReference type="EMBL" id="MBB3841207.1"/>
    </source>
</evidence>
<organism evidence="2 3">
    <name type="scientific">Runella defluvii</name>
    <dbReference type="NCBI Taxonomy" id="370973"/>
    <lineage>
        <taxon>Bacteria</taxon>
        <taxon>Pseudomonadati</taxon>
        <taxon>Bacteroidota</taxon>
        <taxon>Cytophagia</taxon>
        <taxon>Cytophagales</taxon>
        <taxon>Spirosomataceae</taxon>
        <taxon>Runella</taxon>
    </lineage>
</organism>
<feature type="transmembrane region" description="Helical" evidence="1">
    <location>
        <begin position="12"/>
        <end position="29"/>
    </location>
</feature>
<sequence>MLQTKISLFHNMPMPLLVPAYCAGFALFLV</sequence>
<evidence type="ECO:0000256" key="1">
    <source>
        <dbReference type="SAM" id="Phobius"/>
    </source>
</evidence>
<keyword evidence="3" id="KW-1185">Reference proteome</keyword>
<dbReference type="EMBL" id="JACIBY010000014">
    <property type="protein sequence ID" value="MBB3841207.1"/>
    <property type="molecule type" value="Genomic_DNA"/>
</dbReference>
<name>A0A7W5ZPA6_9BACT</name>
<protein>
    <submittedName>
        <fullName evidence="2">Uncharacterized protein</fullName>
    </submittedName>
</protein>
<dbReference type="Proteomes" id="UP000541352">
    <property type="component" value="Unassembled WGS sequence"/>
</dbReference>
<accession>A0A7W5ZPA6</accession>
<gene>
    <name evidence="2" type="ORF">FHS57_005228</name>
</gene>
<proteinExistence type="predicted"/>
<keyword evidence="1" id="KW-1133">Transmembrane helix</keyword>
<keyword evidence="1" id="KW-0472">Membrane</keyword>
<comment type="caution">
    <text evidence="2">The sequence shown here is derived from an EMBL/GenBank/DDBJ whole genome shotgun (WGS) entry which is preliminary data.</text>
</comment>
<dbReference type="AlphaFoldDB" id="A0A7W5ZPA6"/>
<reference evidence="2 3" key="1">
    <citation type="submission" date="2020-08" db="EMBL/GenBank/DDBJ databases">
        <title>Genomic Encyclopedia of Type Strains, Phase IV (KMG-IV): sequencing the most valuable type-strain genomes for metagenomic binning, comparative biology and taxonomic classification.</title>
        <authorList>
            <person name="Goeker M."/>
        </authorList>
    </citation>
    <scope>NUCLEOTIDE SEQUENCE [LARGE SCALE GENOMIC DNA]</scope>
    <source>
        <strain evidence="2 3">DSM 17976</strain>
    </source>
</reference>
<keyword evidence="1" id="KW-0812">Transmembrane</keyword>